<dbReference type="EMBL" id="JAHQIW010005497">
    <property type="protein sequence ID" value="KAJ1366248.1"/>
    <property type="molecule type" value="Genomic_DNA"/>
</dbReference>
<keyword evidence="3" id="KW-1185">Reference proteome</keyword>
<comment type="caution">
    <text evidence="2">The sequence shown here is derived from an EMBL/GenBank/DDBJ whole genome shotgun (WGS) entry which is preliminary data.</text>
</comment>
<feature type="compositionally biased region" description="Polar residues" evidence="1">
    <location>
        <begin position="1"/>
        <end position="21"/>
    </location>
</feature>
<organism evidence="2 3">
    <name type="scientific">Parelaphostrongylus tenuis</name>
    <name type="common">Meningeal worm</name>
    <dbReference type="NCBI Taxonomy" id="148309"/>
    <lineage>
        <taxon>Eukaryota</taxon>
        <taxon>Metazoa</taxon>
        <taxon>Ecdysozoa</taxon>
        <taxon>Nematoda</taxon>
        <taxon>Chromadorea</taxon>
        <taxon>Rhabditida</taxon>
        <taxon>Rhabditina</taxon>
        <taxon>Rhabditomorpha</taxon>
        <taxon>Strongyloidea</taxon>
        <taxon>Metastrongylidae</taxon>
        <taxon>Parelaphostrongylus</taxon>
    </lineage>
</organism>
<gene>
    <name evidence="2" type="ORF">KIN20_026860</name>
</gene>
<name>A0AAD5WDG7_PARTN</name>
<dbReference type="Proteomes" id="UP001196413">
    <property type="component" value="Unassembled WGS sequence"/>
</dbReference>
<dbReference type="AlphaFoldDB" id="A0AAD5WDG7"/>
<evidence type="ECO:0000313" key="3">
    <source>
        <dbReference type="Proteomes" id="UP001196413"/>
    </source>
</evidence>
<evidence type="ECO:0000256" key="1">
    <source>
        <dbReference type="SAM" id="MobiDB-lite"/>
    </source>
</evidence>
<feature type="region of interest" description="Disordered" evidence="1">
    <location>
        <begin position="1"/>
        <end position="26"/>
    </location>
</feature>
<evidence type="ECO:0000313" key="2">
    <source>
        <dbReference type="EMBL" id="KAJ1366248.1"/>
    </source>
</evidence>
<sequence length="118" mass="13579">MRSFHSQTTPQSPELTSSSQEEPTEKYISSKKIQWLLHLSVSINDKRPPRYDGDCLRSLWSIVTYIRKKSMKKEKNEENGTERLNKGEKVVDIGQNEMLQNAYRAAWSAVLFYPGGAN</sequence>
<protein>
    <submittedName>
        <fullName evidence="2">Uncharacterized protein</fullName>
    </submittedName>
</protein>
<reference evidence="2" key="1">
    <citation type="submission" date="2021-06" db="EMBL/GenBank/DDBJ databases">
        <title>Parelaphostrongylus tenuis whole genome reference sequence.</title>
        <authorList>
            <person name="Garwood T.J."/>
            <person name="Larsen P.A."/>
            <person name="Fountain-Jones N.M."/>
            <person name="Garbe J.R."/>
            <person name="Macchietto M.G."/>
            <person name="Kania S.A."/>
            <person name="Gerhold R.W."/>
            <person name="Richards J.E."/>
            <person name="Wolf T.M."/>
        </authorList>
    </citation>
    <scope>NUCLEOTIDE SEQUENCE</scope>
    <source>
        <strain evidence="2">MNPRO001-30</strain>
        <tissue evidence="2">Meninges</tissue>
    </source>
</reference>
<accession>A0AAD5WDG7</accession>
<proteinExistence type="predicted"/>